<keyword evidence="2 5" id="KW-0812">Transmembrane</keyword>
<comment type="caution">
    <text evidence="6">The sequence shown here is derived from an EMBL/GenBank/DDBJ whole genome shotgun (WGS) entry which is preliminary data.</text>
</comment>
<evidence type="ECO:0000256" key="5">
    <source>
        <dbReference type="RuleBase" id="RU363041"/>
    </source>
</evidence>
<comment type="subcellular location">
    <subcellularLocation>
        <location evidence="5">Cell membrane</location>
        <topology evidence="5">Multi-pass membrane protein</topology>
    </subcellularLocation>
    <subcellularLocation>
        <location evidence="1">Membrane</location>
        <topology evidence="1">Multi-pass membrane protein</topology>
    </subcellularLocation>
</comment>
<dbReference type="Proteomes" id="UP000076603">
    <property type="component" value="Unassembled WGS sequence"/>
</dbReference>
<dbReference type="InterPro" id="IPR002781">
    <property type="entry name" value="TM_pro_TauE-like"/>
</dbReference>
<keyword evidence="5" id="KW-1003">Cell membrane</keyword>
<keyword evidence="4 5" id="KW-0472">Membrane</keyword>
<evidence type="ECO:0000256" key="2">
    <source>
        <dbReference type="ARBA" id="ARBA00022692"/>
    </source>
</evidence>
<evidence type="ECO:0000256" key="1">
    <source>
        <dbReference type="ARBA" id="ARBA00004141"/>
    </source>
</evidence>
<gene>
    <name evidence="6" type="ORF">CLMAG_36060</name>
</gene>
<dbReference type="PATRIC" id="fig|1121326.3.peg.3649"/>
<dbReference type="STRING" id="1121326.CLMAG_36060"/>
<sequence length="93" mass="9870">MTLGSISGSYIGAHFSKRITENSLKKVILTLLVAIGLLLIIEGLHPITSSDRQYNLSILFLILAITPGLGIGFISSLLGVANNVHIITQLASI</sequence>
<organism evidence="6 7">
    <name type="scientific">Clostridium magnum DSM 2767</name>
    <dbReference type="NCBI Taxonomy" id="1121326"/>
    <lineage>
        <taxon>Bacteria</taxon>
        <taxon>Bacillati</taxon>
        <taxon>Bacillota</taxon>
        <taxon>Clostridia</taxon>
        <taxon>Eubacteriales</taxon>
        <taxon>Clostridiaceae</taxon>
        <taxon>Clostridium</taxon>
    </lineage>
</organism>
<dbReference type="GO" id="GO:0005886">
    <property type="term" value="C:plasma membrane"/>
    <property type="evidence" value="ECO:0007669"/>
    <property type="project" value="UniProtKB-SubCell"/>
</dbReference>
<reference evidence="6 7" key="1">
    <citation type="submission" date="2016-04" db="EMBL/GenBank/DDBJ databases">
        <title>Genome sequence of Clostridium magnum DSM 2767.</title>
        <authorList>
            <person name="Poehlein A."/>
            <person name="Uhlig R."/>
            <person name="Fischer R."/>
            <person name="Bahl H."/>
            <person name="Daniel R."/>
        </authorList>
    </citation>
    <scope>NUCLEOTIDE SEQUENCE [LARGE SCALE GENOMIC DNA]</scope>
    <source>
        <strain evidence="6 7">DSM 2767</strain>
    </source>
</reference>
<keyword evidence="7" id="KW-1185">Reference proteome</keyword>
<feature type="transmembrane region" description="Helical" evidence="5">
    <location>
        <begin position="27"/>
        <end position="44"/>
    </location>
</feature>
<protein>
    <recommendedName>
        <fullName evidence="5">Probable membrane transporter protein</fullName>
    </recommendedName>
</protein>
<evidence type="ECO:0000256" key="3">
    <source>
        <dbReference type="ARBA" id="ARBA00022989"/>
    </source>
</evidence>
<evidence type="ECO:0000256" key="4">
    <source>
        <dbReference type="ARBA" id="ARBA00023136"/>
    </source>
</evidence>
<evidence type="ECO:0000313" key="7">
    <source>
        <dbReference type="Proteomes" id="UP000076603"/>
    </source>
</evidence>
<evidence type="ECO:0000313" key="6">
    <source>
        <dbReference type="EMBL" id="KZL90704.1"/>
    </source>
</evidence>
<name>A0A162S2S2_9CLOT</name>
<comment type="similarity">
    <text evidence="5">Belongs to the 4-toluene sulfonate uptake permease (TSUP) (TC 2.A.102) family.</text>
</comment>
<keyword evidence="3 5" id="KW-1133">Transmembrane helix</keyword>
<proteinExistence type="inferred from homology"/>
<dbReference type="Pfam" id="PF01925">
    <property type="entry name" value="TauE"/>
    <property type="match status" value="1"/>
</dbReference>
<dbReference type="AlphaFoldDB" id="A0A162S2S2"/>
<feature type="transmembrane region" description="Helical" evidence="5">
    <location>
        <begin position="56"/>
        <end position="80"/>
    </location>
</feature>
<accession>A0A162S2S2</accession>
<dbReference type="EMBL" id="LWAE01000004">
    <property type="protein sequence ID" value="KZL90704.1"/>
    <property type="molecule type" value="Genomic_DNA"/>
</dbReference>